<evidence type="ECO:0000313" key="11">
    <source>
        <dbReference type="EMBL" id="KAF2114139.1"/>
    </source>
</evidence>
<gene>
    <name evidence="11" type="ORF">BDV96DRAFT_577656</name>
</gene>
<evidence type="ECO:0000256" key="8">
    <source>
        <dbReference type="ARBA" id="ARBA00048679"/>
    </source>
</evidence>
<evidence type="ECO:0000259" key="10">
    <source>
        <dbReference type="SMART" id="SM01331"/>
    </source>
</evidence>
<accession>A0A6A5Z3T7</accession>
<feature type="region of interest" description="Disordered" evidence="9">
    <location>
        <begin position="377"/>
        <end position="398"/>
    </location>
</feature>
<dbReference type="GO" id="GO:0005524">
    <property type="term" value="F:ATP binding"/>
    <property type="evidence" value="ECO:0007669"/>
    <property type="project" value="UniProtKB-KW"/>
</dbReference>
<evidence type="ECO:0000256" key="5">
    <source>
        <dbReference type="ARBA" id="ARBA00022777"/>
    </source>
</evidence>
<evidence type="ECO:0000256" key="1">
    <source>
        <dbReference type="ARBA" id="ARBA00012513"/>
    </source>
</evidence>
<evidence type="ECO:0000256" key="6">
    <source>
        <dbReference type="ARBA" id="ARBA00022840"/>
    </source>
</evidence>
<evidence type="ECO:0000256" key="3">
    <source>
        <dbReference type="ARBA" id="ARBA00022679"/>
    </source>
</evidence>
<comment type="catalytic activity">
    <reaction evidence="7">
        <text>L-threonyl-[protein] + ATP = O-phospho-L-threonyl-[protein] + ADP + H(+)</text>
        <dbReference type="Rhea" id="RHEA:46608"/>
        <dbReference type="Rhea" id="RHEA-COMP:11060"/>
        <dbReference type="Rhea" id="RHEA-COMP:11605"/>
        <dbReference type="ChEBI" id="CHEBI:15378"/>
        <dbReference type="ChEBI" id="CHEBI:30013"/>
        <dbReference type="ChEBI" id="CHEBI:30616"/>
        <dbReference type="ChEBI" id="CHEBI:61977"/>
        <dbReference type="ChEBI" id="CHEBI:456216"/>
        <dbReference type="EC" id="2.7.11.1"/>
    </reaction>
</comment>
<feature type="compositionally biased region" description="Basic and acidic residues" evidence="9">
    <location>
        <begin position="161"/>
        <end position="182"/>
    </location>
</feature>
<keyword evidence="6" id="KW-0067">ATP-binding</keyword>
<keyword evidence="2" id="KW-0723">Serine/threonine-protein kinase</keyword>
<feature type="compositionally biased region" description="Basic residues" evidence="9">
    <location>
        <begin position="191"/>
        <end position="202"/>
    </location>
</feature>
<dbReference type="PANTHER" id="PTHR24419:SF18">
    <property type="entry name" value="SERINE_THREONINE-PROTEIN KINASE HASPIN"/>
    <property type="match status" value="1"/>
</dbReference>
<feature type="compositionally biased region" description="Basic and acidic residues" evidence="9">
    <location>
        <begin position="117"/>
        <end position="128"/>
    </location>
</feature>
<organism evidence="11 12">
    <name type="scientific">Lophiotrema nucula</name>
    <dbReference type="NCBI Taxonomy" id="690887"/>
    <lineage>
        <taxon>Eukaryota</taxon>
        <taxon>Fungi</taxon>
        <taxon>Dikarya</taxon>
        <taxon>Ascomycota</taxon>
        <taxon>Pezizomycotina</taxon>
        <taxon>Dothideomycetes</taxon>
        <taxon>Pleosporomycetidae</taxon>
        <taxon>Pleosporales</taxon>
        <taxon>Lophiotremataceae</taxon>
        <taxon>Lophiotrema</taxon>
    </lineage>
</organism>
<dbReference type="GO" id="GO:0035556">
    <property type="term" value="P:intracellular signal transduction"/>
    <property type="evidence" value="ECO:0007669"/>
    <property type="project" value="TreeGrafter"/>
</dbReference>
<evidence type="ECO:0000256" key="2">
    <source>
        <dbReference type="ARBA" id="ARBA00022527"/>
    </source>
</evidence>
<dbReference type="AlphaFoldDB" id="A0A6A5Z3T7"/>
<feature type="compositionally biased region" description="Basic and acidic residues" evidence="9">
    <location>
        <begin position="601"/>
        <end position="610"/>
    </location>
</feature>
<dbReference type="Pfam" id="PF12330">
    <property type="entry name" value="Haspin_kinase"/>
    <property type="match status" value="1"/>
</dbReference>
<dbReference type="OrthoDB" id="21018at2759"/>
<reference evidence="11" key="1">
    <citation type="journal article" date="2020" name="Stud. Mycol.">
        <title>101 Dothideomycetes genomes: a test case for predicting lifestyles and emergence of pathogens.</title>
        <authorList>
            <person name="Haridas S."/>
            <person name="Albert R."/>
            <person name="Binder M."/>
            <person name="Bloem J."/>
            <person name="Labutti K."/>
            <person name="Salamov A."/>
            <person name="Andreopoulos B."/>
            <person name="Baker S."/>
            <person name="Barry K."/>
            <person name="Bills G."/>
            <person name="Bluhm B."/>
            <person name="Cannon C."/>
            <person name="Castanera R."/>
            <person name="Culley D."/>
            <person name="Daum C."/>
            <person name="Ezra D."/>
            <person name="Gonzalez J."/>
            <person name="Henrissat B."/>
            <person name="Kuo A."/>
            <person name="Liang C."/>
            <person name="Lipzen A."/>
            <person name="Lutzoni F."/>
            <person name="Magnuson J."/>
            <person name="Mondo S."/>
            <person name="Nolan M."/>
            <person name="Ohm R."/>
            <person name="Pangilinan J."/>
            <person name="Park H.-J."/>
            <person name="Ramirez L."/>
            <person name="Alfaro M."/>
            <person name="Sun H."/>
            <person name="Tritt A."/>
            <person name="Yoshinaga Y."/>
            <person name="Zwiers L.-H."/>
            <person name="Turgeon B."/>
            <person name="Goodwin S."/>
            <person name="Spatafora J."/>
            <person name="Crous P."/>
            <person name="Grigoriev I."/>
        </authorList>
    </citation>
    <scope>NUCLEOTIDE SEQUENCE</scope>
    <source>
        <strain evidence="11">CBS 627.86</strain>
    </source>
</reference>
<dbReference type="PANTHER" id="PTHR24419">
    <property type="entry name" value="INTERLEUKIN-1 RECEPTOR-ASSOCIATED KINASE"/>
    <property type="match status" value="1"/>
</dbReference>
<name>A0A6A5Z3T7_9PLEO</name>
<dbReference type="SUPFAM" id="SSF56112">
    <property type="entry name" value="Protein kinase-like (PK-like)"/>
    <property type="match status" value="1"/>
</dbReference>
<feature type="region of interest" description="Disordered" evidence="9">
    <location>
        <begin position="582"/>
        <end position="617"/>
    </location>
</feature>
<dbReference type="GO" id="GO:0072354">
    <property type="term" value="F:histone H3T3 kinase activity"/>
    <property type="evidence" value="ECO:0007669"/>
    <property type="project" value="TreeGrafter"/>
</dbReference>
<evidence type="ECO:0000256" key="4">
    <source>
        <dbReference type="ARBA" id="ARBA00022741"/>
    </source>
</evidence>
<feature type="region of interest" description="Disordered" evidence="9">
    <location>
        <begin position="510"/>
        <end position="542"/>
    </location>
</feature>
<dbReference type="GO" id="GO:0000278">
    <property type="term" value="P:mitotic cell cycle"/>
    <property type="evidence" value="ECO:0007669"/>
    <property type="project" value="TreeGrafter"/>
</dbReference>
<proteinExistence type="predicted"/>
<protein>
    <recommendedName>
        <fullName evidence="1">non-specific serine/threonine protein kinase</fullName>
        <ecNumber evidence="1">2.7.11.1</ecNumber>
    </recommendedName>
</protein>
<keyword evidence="12" id="KW-1185">Reference proteome</keyword>
<dbReference type="Gene3D" id="3.30.200.20">
    <property type="entry name" value="Phosphorylase Kinase, domain 1"/>
    <property type="match status" value="1"/>
</dbReference>
<sequence length="736" mass="83096">MPVKQVYGKRTKTTSSYAKFLSPDKDDFLREKPKANDAANNHSITHKDVAPVAEVELRLEALTLQEPVLLDGRDTAPTKRTRRPRNPLKIRNMNIEKLPDERACREEVALEECTAEQDTKAGTKEHARQPTRGSPRKQQVVKGAGARTKKSTPEPVQVEEPEARNSHARNPDERRNENHDAMPQDPQTPIRKARGRPKKKRSPTPPRMRQLPTPEPTPDPDDVYTAYVKSLLDVSDRRRIVSFEQWSSELDPYFEVTKIAEASFSEVFRLKVRSAVPGIGQEESVLKLIALRTPPNAPLDHAGKTTTRTRGKADAARQVKRELAAREEKDEWKSHVEDVLGEVRLLQNLNHIPGFTNFRELALVQGRPSATFGQAWRDWNRGRPKGKKSQFPDPTKKASYDDTQLWAVVEMQDAGTDCEKVMEQGGISTIWEIWDVFWGVCLSVAKAEEGCRFEHRDLHLENVCIRSSRPNTSLTEAVIKKPLSTKLGFTGLETTVIDYTLSRADVVDTSQSSFRPRNSTDSSSSDNSTSSSHHAPSNTEPDVAYLDLNKDIGLFRGDADLEYQYEIYRYMRSAVYYGDPLKQDEGELEPPPSELEYSPETPRRSPRKAEAPAPARSYCDPPTDIWRGFYPKTNLLWTHFILYKLLQNLPSENGPGNMSAESIMQNVRVSKAEDAHLVLKKAIRLHKILQKVELMLEPVVLGREGSLGSVKELVVMALEMRWLRAEDVIGSDGDGS</sequence>
<keyword evidence="3" id="KW-0808">Transferase</keyword>
<feature type="domain" description="Serine/threonine-protein kinase haspin C-terminal" evidence="10">
    <location>
        <begin position="552"/>
        <end position="678"/>
    </location>
</feature>
<dbReference type="InterPro" id="IPR024604">
    <property type="entry name" value="GSG2_C"/>
</dbReference>
<keyword evidence="4" id="KW-0547">Nucleotide-binding</keyword>
<dbReference type="GO" id="GO:0005634">
    <property type="term" value="C:nucleus"/>
    <property type="evidence" value="ECO:0007669"/>
    <property type="project" value="TreeGrafter"/>
</dbReference>
<comment type="catalytic activity">
    <reaction evidence="8">
        <text>L-seryl-[protein] + ATP = O-phospho-L-seryl-[protein] + ADP + H(+)</text>
        <dbReference type="Rhea" id="RHEA:17989"/>
        <dbReference type="Rhea" id="RHEA-COMP:9863"/>
        <dbReference type="Rhea" id="RHEA-COMP:11604"/>
        <dbReference type="ChEBI" id="CHEBI:15378"/>
        <dbReference type="ChEBI" id="CHEBI:29999"/>
        <dbReference type="ChEBI" id="CHEBI:30616"/>
        <dbReference type="ChEBI" id="CHEBI:83421"/>
        <dbReference type="ChEBI" id="CHEBI:456216"/>
        <dbReference type="EC" id="2.7.11.1"/>
    </reaction>
</comment>
<dbReference type="Gene3D" id="1.10.510.10">
    <property type="entry name" value="Transferase(Phosphotransferase) domain 1"/>
    <property type="match status" value="1"/>
</dbReference>
<dbReference type="GO" id="GO:0005737">
    <property type="term" value="C:cytoplasm"/>
    <property type="evidence" value="ECO:0007669"/>
    <property type="project" value="TreeGrafter"/>
</dbReference>
<keyword evidence="5" id="KW-0418">Kinase</keyword>
<dbReference type="Proteomes" id="UP000799770">
    <property type="component" value="Unassembled WGS sequence"/>
</dbReference>
<feature type="region of interest" description="Disordered" evidence="9">
    <location>
        <begin position="297"/>
        <end position="316"/>
    </location>
</feature>
<evidence type="ECO:0000256" key="7">
    <source>
        <dbReference type="ARBA" id="ARBA00047899"/>
    </source>
</evidence>
<feature type="compositionally biased region" description="Low complexity" evidence="9">
    <location>
        <begin position="512"/>
        <end position="537"/>
    </location>
</feature>
<dbReference type="EMBL" id="ML977326">
    <property type="protein sequence ID" value="KAF2114139.1"/>
    <property type="molecule type" value="Genomic_DNA"/>
</dbReference>
<dbReference type="InterPro" id="IPR011009">
    <property type="entry name" value="Kinase-like_dom_sf"/>
</dbReference>
<dbReference type="SMART" id="SM01331">
    <property type="entry name" value="DUF3635"/>
    <property type="match status" value="1"/>
</dbReference>
<feature type="region of interest" description="Disordered" evidence="9">
    <location>
        <begin position="112"/>
        <end position="222"/>
    </location>
</feature>
<dbReference type="EC" id="2.7.11.1" evidence="1"/>
<evidence type="ECO:0000256" key="9">
    <source>
        <dbReference type="SAM" id="MobiDB-lite"/>
    </source>
</evidence>
<evidence type="ECO:0000313" key="12">
    <source>
        <dbReference type="Proteomes" id="UP000799770"/>
    </source>
</evidence>